<dbReference type="EMBL" id="CAICTM010002514">
    <property type="protein sequence ID" value="CAB9529476.1"/>
    <property type="molecule type" value="Genomic_DNA"/>
</dbReference>
<comment type="caution">
    <text evidence="1">The sequence shown here is derived from an EMBL/GenBank/DDBJ whole genome shotgun (WGS) entry which is preliminary data.</text>
</comment>
<sequence>MTLSTPPPIIEQGSIVKIHSLQSAGGQKLNGKIGLALKRVKDDKGDLRWQIRVKGVKPINATSSIKPANLEVQEHVPLPVGGGRPRGYVEDVNHEDTCAILCELLVMHTEFYEPPETRLTGYPAAAFGELGDHFSAFTAIQMEWVGGTYALANTIDKGKNPACEEVVFAMLQAHPMIIDVFILTMTNTPLIGTKEEIADKTHMFHEYRDGRHQMTPDQQTSSYILTMKAGPLFLLQQVGKLDMGVAFFAAMKRSKVFPFLVQRMLRLIGGEGIEAPDGVGLGPQCREILPKLCAGIIPDTITDMFEKGPMTPENGLKLLEHVAEFDEVENFRGAFKSTMGAMSHGATVSKYLSMLNRKK</sequence>
<dbReference type="Proteomes" id="UP001153069">
    <property type="component" value="Unassembled WGS sequence"/>
</dbReference>
<protein>
    <submittedName>
        <fullName evidence="1">Uncharacterized protein</fullName>
    </submittedName>
</protein>
<keyword evidence="2" id="KW-1185">Reference proteome</keyword>
<evidence type="ECO:0000313" key="2">
    <source>
        <dbReference type="Proteomes" id="UP001153069"/>
    </source>
</evidence>
<accession>A0A9N8EY99</accession>
<name>A0A9N8EY99_9STRA</name>
<proteinExistence type="predicted"/>
<dbReference type="AlphaFoldDB" id="A0A9N8EY99"/>
<gene>
    <name evidence="1" type="ORF">SEMRO_2516_G329930.1</name>
</gene>
<reference evidence="1" key="1">
    <citation type="submission" date="2020-06" db="EMBL/GenBank/DDBJ databases">
        <authorList>
            <consortium name="Plant Systems Biology data submission"/>
        </authorList>
    </citation>
    <scope>NUCLEOTIDE SEQUENCE</scope>
    <source>
        <strain evidence="1">D6</strain>
    </source>
</reference>
<evidence type="ECO:0000313" key="1">
    <source>
        <dbReference type="EMBL" id="CAB9529476.1"/>
    </source>
</evidence>
<organism evidence="1 2">
    <name type="scientific">Seminavis robusta</name>
    <dbReference type="NCBI Taxonomy" id="568900"/>
    <lineage>
        <taxon>Eukaryota</taxon>
        <taxon>Sar</taxon>
        <taxon>Stramenopiles</taxon>
        <taxon>Ochrophyta</taxon>
        <taxon>Bacillariophyta</taxon>
        <taxon>Bacillariophyceae</taxon>
        <taxon>Bacillariophycidae</taxon>
        <taxon>Naviculales</taxon>
        <taxon>Naviculaceae</taxon>
        <taxon>Seminavis</taxon>
    </lineage>
</organism>